<reference evidence="3" key="2">
    <citation type="submission" date="2025-09" db="UniProtKB">
        <authorList>
            <consortium name="Ensembl"/>
        </authorList>
    </citation>
    <scope>IDENTIFICATION</scope>
</reference>
<evidence type="ECO:0000259" key="2">
    <source>
        <dbReference type="PROSITE" id="PS50835"/>
    </source>
</evidence>
<dbReference type="PROSITE" id="PS50835">
    <property type="entry name" value="IG_LIKE"/>
    <property type="match status" value="3"/>
</dbReference>
<dbReference type="PANTHER" id="PTHR23411">
    <property type="entry name" value="TAPASIN"/>
    <property type="match status" value="1"/>
</dbReference>
<evidence type="ECO:0000313" key="4">
    <source>
        <dbReference type="Proteomes" id="UP000694404"/>
    </source>
</evidence>
<dbReference type="Pfam" id="PF07654">
    <property type="entry name" value="C1-set"/>
    <property type="match status" value="4"/>
</dbReference>
<dbReference type="GO" id="GO:0003697">
    <property type="term" value="F:single-stranded DNA binding"/>
    <property type="evidence" value="ECO:0007669"/>
    <property type="project" value="Ensembl"/>
</dbReference>
<evidence type="ECO:0000256" key="1">
    <source>
        <dbReference type="ARBA" id="ARBA00023319"/>
    </source>
</evidence>
<dbReference type="Proteomes" id="UP000694404">
    <property type="component" value="Unplaced"/>
</dbReference>
<feature type="domain" description="Ig-like" evidence="2">
    <location>
        <begin position="220"/>
        <end position="312"/>
    </location>
</feature>
<dbReference type="GO" id="GO:0071757">
    <property type="term" value="C:hexameric IgM immunoglobulin complex"/>
    <property type="evidence" value="ECO:0007669"/>
    <property type="project" value="Ensembl"/>
</dbReference>
<dbReference type="Ensembl" id="ENSCABT00000032785.1">
    <property type="protein sequence ID" value="ENSCABP00000029914.1"/>
    <property type="gene ID" value="ENSCABG00000021944.1"/>
</dbReference>
<dbReference type="GO" id="GO:0050829">
    <property type="term" value="P:defense response to Gram-negative bacterium"/>
    <property type="evidence" value="ECO:0007669"/>
    <property type="project" value="Ensembl"/>
</dbReference>
<dbReference type="InterPro" id="IPR003597">
    <property type="entry name" value="Ig_C1-set"/>
</dbReference>
<sequence>MFCSSPAQLTGGLVQAGPGVVKPSNSFTLTYTVSRFSIIITGWHWVQQPPGKGLEWLGYIATTRGTSADTITYYCNIIMCHCDYYAYFDYWGQGTMVTISSAAPSLFPLVNSCGADTSQDPVTVGCLAKDFLPDSITFSWSDNTNPNITDGIKKFPSVLNPAGTYTAAAQLSVSASKVQEVYYFVVFNVDHLNGNMLFMCDNSVVPTPLLLSCMLEALEPSMTIRPPARDQFLEPNKTSTVICSVKNLCNKAVTLKWLKDGAEVSSGIHTVGPVSRGLNGYSLSSELTVLEKDWDNDRVYSCKVESKNFKFSSISLCLPVIEDCFPVINALLIPPNFADIYILKSAILTCRVINVQSTEGLNVIWKREDGTELHTSIGERKLQSNGRFSVDATASVCADEWERGDKYTCEVIDSELIFPLKKILTKQPVTNSHAPSVYIFPPPAEQLALREAATVTCLVKSFNPPDLFIKWLSNGEELNASKYINTQPIQESSQPLLYFAYSTLKISEQEWNAGNTYTCLVGHEKLPLQVTQRTVDKSTGKPTLVNVSLVLSDTANTCY</sequence>
<dbReference type="GO" id="GO:0034987">
    <property type="term" value="F:immunoglobulin receptor binding"/>
    <property type="evidence" value="ECO:0007669"/>
    <property type="project" value="Ensembl"/>
</dbReference>
<dbReference type="Gene3D" id="2.60.40.10">
    <property type="entry name" value="Immunoglobulins"/>
    <property type="match status" value="6"/>
</dbReference>
<dbReference type="SUPFAM" id="SSF48726">
    <property type="entry name" value="Immunoglobulin"/>
    <property type="match status" value="5"/>
</dbReference>
<dbReference type="InterPro" id="IPR007110">
    <property type="entry name" value="Ig-like_dom"/>
</dbReference>
<dbReference type="GO" id="GO:0071756">
    <property type="term" value="C:pentameric IgM immunoglobulin complex"/>
    <property type="evidence" value="ECO:0007669"/>
    <property type="project" value="Ensembl"/>
</dbReference>
<dbReference type="AlphaFoldDB" id="A0A8C0QRR5"/>
<dbReference type="InterPro" id="IPR003006">
    <property type="entry name" value="Ig/MHC_CS"/>
</dbReference>
<reference evidence="3" key="1">
    <citation type="submission" date="2025-08" db="UniProtKB">
        <authorList>
            <consortium name="Ensembl"/>
        </authorList>
    </citation>
    <scope>IDENTIFICATION</scope>
</reference>
<name>A0A8C0QRR5_CHEAB</name>
<dbReference type="PROSITE" id="PS00290">
    <property type="entry name" value="IG_MHC"/>
    <property type="match status" value="1"/>
</dbReference>
<proteinExistence type="predicted"/>
<gene>
    <name evidence="3" type="primary">IGHM</name>
</gene>
<dbReference type="GeneTree" id="ENSGT00940000161491"/>
<organism evidence="3 4">
    <name type="scientific">Chelonoidis abingdonii</name>
    <name type="common">Abingdon island giant tortoise</name>
    <name type="synonym">Testudo abingdonii</name>
    <dbReference type="NCBI Taxonomy" id="106734"/>
    <lineage>
        <taxon>Eukaryota</taxon>
        <taxon>Metazoa</taxon>
        <taxon>Chordata</taxon>
        <taxon>Craniata</taxon>
        <taxon>Vertebrata</taxon>
        <taxon>Euteleostomi</taxon>
        <taxon>Archelosauria</taxon>
        <taxon>Testudinata</taxon>
        <taxon>Testudines</taxon>
        <taxon>Cryptodira</taxon>
        <taxon>Durocryptodira</taxon>
        <taxon>Testudinoidea</taxon>
        <taxon>Testudinidae</taxon>
        <taxon>Chelonoidis</taxon>
    </lineage>
</organism>
<keyword evidence="1" id="KW-0393">Immunoglobulin domain</keyword>
<dbReference type="GO" id="GO:0045087">
    <property type="term" value="P:innate immune response"/>
    <property type="evidence" value="ECO:0007669"/>
    <property type="project" value="Ensembl"/>
</dbReference>
<protein>
    <submittedName>
        <fullName evidence="3">Immunoglobulin heavy constant mu</fullName>
    </submittedName>
</protein>
<dbReference type="GO" id="GO:0031210">
    <property type="term" value="F:phosphatidylcholine binding"/>
    <property type="evidence" value="ECO:0007669"/>
    <property type="project" value="Ensembl"/>
</dbReference>
<feature type="domain" description="Ig-like" evidence="2">
    <location>
        <begin position="326"/>
        <end position="425"/>
    </location>
</feature>
<evidence type="ECO:0000313" key="3">
    <source>
        <dbReference type="Ensembl" id="ENSCABP00000029914.1"/>
    </source>
</evidence>
<dbReference type="SMART" id="SM00407">
    <property type="entry name" value="IGc1"/>
    <property type="match status" value="4"/>
</dbReference>
<dbReference type="GO" id="GO:0019731">
    <property type="term" value="P:antibacterial humoral response"/>
    <property type="evidence" value="ECO:0007669"/>
    <property type="project" value="Ensembl"/>
</dbReference>
<dbReference type="InterPro" id="IPR036179">
    <property type="entry name" value="Ig-like_dom_sf"/>
</dbReference>
<dbReference type="InterPro" id="IPR050380">
    <property type="entry name" value="Immune_Resp_Modulators"/>
</dbReference>
<dbReference type="CDD" id="cd05768">
    <property type="entry name" value="IgC1_CH3_IgAGD_CH4_IgAEM"/>
    <property type="match status" value="1"/>
</dbReference>
<dbReference type="FunFam" id="2.60.40.10:FF:000998">
    <property type="entry name" value="Immunoglobulin heavy constant epsilon"/>
    <property type="match status" value="1"/>
</dbReference>
<accession>A0A8C0QRR5</accession>
<keyword evidence="4" id="KW-1185">Reference proteome</keyword>
<dbReference type="InterPro" id="IPR013783">
    <property type="entry name" value="Ig-like_fold"/>
</dbReference>
<dbReference type="GO" id="GO:0009986">
    <property type="term" value="C:cell surface"/>
    <property type="evidence" value="ECO:0007669"/>
    <property type="project" value="Ensembl"/>
</dbReference>
<feature type="domain" description="Ig-like" evidence="2">
    <location>
        <begin position="435"/>
        <end position="536"/>
    </location>
</feature>
<dbReference type="GO" id="GO:0002250">
    <property type="term" value="P:adaptive immune response"/>
    <property type="evidence" value="ECO:0007669"/>
    <property type="project" value="Ensembl"/>
</dbReference>
<dbReference type="GO" id="GO:0042834">
    <property type="term" value="F:peptidoglycan binding"/>
    <property type="evidence" value="ECO:0007669"/>
    <property type="project" value="Ensembl"/>
</dbReference>
<dbReference type="FunFam" id="2.60.40.10:FF:000463">
    <property type="entry name" value="Immunoglobulin heavy constant gamma 1"/>
    <property type="match status" value="1"/>
</dbReference>